<reference evidence="13 14" key="1">
    <citation type="journal article" date="2021" name="Commun. Biol.">
        <title>The genome of Shorea leprosula (Dipterocarpaceae) highlights the ecological relevance of drought in aseasonal tropical rainforests.</title>
        <authorList>
            <person name="Ng K.K.S."/>
            <person name="Kobayashi M.J."/>
            <person name="Fawcett J.A."/>
            <person name="Hatakeyama M."/>
            <person name="Paape T."/>
            <person name="Ng C.H."/>
            <person name="Ang C.C."/>
            <person name="Tnah L.H."/>
            <person name="Lee C.T."/>
            <person name="Nishiyama T."/>
            <person name="Sese J."/>
            <person name="O'Brien M.J."/>
            <person name="Copetti D."/>
            <person name="Mohd Noor M.I."/>
            <person name="Ong R.C."/>
            <person name="Putra M."/>
            <person name="Sireger I.Z."/>
            <person name="Indrioko S."/>
            <person name="Kosugi Y."/>
            <person name="Izuno A."/>
            <person name="Isagi Y."/>
            <person name="Lee S.L."/>
            <person name="Shimizu K.K."/>
        </authorList>
    </citation>
    <scope>NUCLEOTIDE SEQUENCE [LARGE SCALE GENOMIC DNA]</scope>
    <source>
        <strain evidence="13">214</strain>
    </source>
</reference>
<protein>
    <submittedName>
        <fullName evidence="13">Uncharacterized protein</fullName>
    </submittedName>
</protein>
<dbReference type="PANTHER" id="PTHR48061">
    <property type="entry name" value="LEUCINE-RICH REPEAT RECEPTOR PROTEIN KINASE EMS1-LIKE-RELATED"/>
    <property type="match status" value="1"/>
</dbReference>
<sequence>MSSLRSIRLASCGLFGEFPRAIFQLPKLQVLVVSYNQGITGNLPEFQFHNQLKVLGVSNTIFSGKLPTSIGMLGSLEHLYARSCNFSGLLPHSLGNLTNLQSLTLDNNSFTGTVEINTFLGLKYLKHLFLSFNNFSLIFKTRNSTNTISAKLRTLGLGSCNLKDFPSFLHNQDQLEYLELPSNDIAGQIPEWTCKLNRSLWTSLQLLDLSHNNLNGMIPQCISKFTKSLLVLNLQENNFEGSIPTAWAVGNKLKVIKLGQNNLQGKLPKSLTNCGMLEFLDVGNNHIRDTFPSWLGTLPSLKILILQSNRFYGAINVPKLDSLFPNLHIIDLSHNGFIGLLPTEYFKRWNAMADVDNEKTTYWQAYNNSMTNNIFFTNPCPYSMVITNKGVKMEYAKILEVFSAIDFSCNKFEGEIPEVVGSLKGLQLLNLSNNILVGPIPSTLGNLTNLEALDLSQNKLTRNIPTQLTQLNFLEVFNVSHNHLTGSIPKGQQFDTFDNSSFDGNSGLCGLPLSRKCDNSKASPPPSSTSKGNEDFGLLTEFGWKVVALGYGCGFLVGVVIGNIVFARKREWLMRTYRIRLSRRRRMRRIQ</sequence>
<dbReference type="SMART" id="SM00369">
    <property type="entry name" value="LRR_TYP"/>
    <property type="match status" value="4"/>
</dbReference>
<evidence type="ECO:0000256" key="9">
    <source>
        <dbReference type="ARBA" id="ARBA00023136"/>
    </source>
</evidence>
<dbReference type="InterPro" id="IPR003591">
    <property type="entry name" value="Leu-rich_rpt_typical-subtyp"/>
</dbReference>
<dbReference type="PANTHER" id="PTHR48061:SF12">
    <property type="entry name" value="DISEASE RESISTANCE LIKE PROTEIN"/>
    <property type="match status" value="1"/>
</dbReference>
<evidence type="ECO:0000256" key="8">
    <source>
        <dbReference type="ARBA" id="ARBA00022989"/>
    </source>
</evidence>
<evidence type="ECO:0000256" key="7">
    <source>
        <dbReference type="ARBA" id="ARBA00022737"/>
    </source>
</evidence>
<dbReference type="FunFam" id="3.80.10.10:FF:000213">
    <property type="entry name" value="Tyrosine-sulfated glycopeptide receptor 1"/>
    <property type="match status" value="1"/>
</dbReference>
<dbReference type="PRINTS" id="PR00019">
    <property type="entry name" value="LEURICHRPT"/>
</dbReference>
<gene>
    <name evidence="13" type="ORF">SLEP1_g39125</name>
</gene>
<dbReference type="InterPro" id="IPR001611">
    <property type="entry name" value="Leu-rich_rpt"/>
</dbReference>
<dbReference type="Gene3D" id="3.80.10.10">
    <property type="entry name" value="Ribonuclease Inhibitor"/>
    <property type="match status" value="2"/>
</dbReference>
<keyword evidence="8 12" id="KW-1133">Transmembrane helix</keyword>
<keyword evidence="6" id="KW-0732">Signal</keyword>
<keyword evidence="3" id="KW-1003">Cell membrane</keyword>
<keyword evidence="9 12" id="KW-0472">Membrane</keyword>
<comment type="caution">
    <text evidence="13">The sequence shown here is derived from an EMBL/GenBank/DDBJ whole genome shotgun (WGS) entry which is preliminary data.</text>
</comment>
<comment type="subcellular location">
    <subcellularLocation>
        <location evidence="1">Cell membrane</location>
        <topology evidence="1">Single-pass type I membrane protein</topology>
    </subcellularLocation>
</comment>
<evidence type="ECO:0000256" key="3">
    <source>
        <dbReference type="ARBA" id="ARBA00022475"/>
    </source>
</evidence>
<evidence type="ECO:0000256" key="6">
    <source>
        <dbReference type="ARBA" id="ARBA00022729"/>
    </source>
</evidence>
<dbReference type="SUPFAM" id="SSF52047">
    <property type="entry name" value="RNI-like"/>
    <property type="match status" value="1"/>
</dbReference>
<evidence type="ECO:0000313" key="13">
    <source>
        <dbReference type="EMBL" id="GKV30301.1"/>
    </source>
</evidence>
<accession>A0AAV5KZ84</accession>
<evidence type="ECO:0000256" key="2">
    <source>
        <dbReference type="ARBA" id="ARBA00009592"/>
    </source>
</evidence>
<dbReference type="InterPro" id="IPR046956">
    <property type="entry name" value="RLP23-like"/>
</dbReference>
<evidence type="ECO:0000256" key="11">
    <source>
        <dbReference type="ARBA" id="ARBA00023180"/>
    </source>
</evidence>
<keyword evidence="5 12" id="KW-0812">Transmembrane</keyword>
<dbReference type="AlphaFoldDB" id="A0AAV5KZ84"/>
<keyword evidence="4" id="KW-0433">Leucine-rich repeat</keyword>
<dbReference type="Proteomes" id="UP001054252">
    <property type="component" value="Unassembled WGS sequence"/>
</dbReference>
<organism evidence="13 14">
    <name type="scientific">Rubroshorea leprosula</name>
    <dbReference type="NCBI Taxonomy" id="152421"/>
    <lineage>
        <taxon>Eukaryota</taxon>
        <taxon>Viridiplantae</taxon>
        <taxon>Streptophyta</taxon>
        <taxon>Embryophyta</taxon>
        <taxon>Tracheophyta</taxon>
        <taxon>Spermatophyta</taxon>
        <taxon>Magnoliopsida</taxon>
        <taxon>eudicotyledons</taxon>
        <taxon>Gunneridae</taxon>
        <taxon>Pentapetalae</taxon>
        <taxon>rosids</taxon>
        <taxon>malvids</taxon>
        <taxon>Malvales</taxon>
        <taxon>Dipterocarpaceae</taxon>
        <taxon>Rubroshorea</taxon>
    </lineage>
</organism>
<evidence type="ECO:0000256" key="4">
    <source>
        <dbReference type="ARBA" id="ARBA00022614"/>
    </source>
</evidence>
<evidence type="ECO:0000256" key="1">
    <source>
        <dbReference type="ARBA" id="ARBA00004251"/>
    </source>
</evidence>
<dbReference type="GO" id="GO:0005886">
    <property type="term" value="C:plasma membrane"/>
    <property type="evidence" value="ECO:0007669"/>
    <property type="project" value="UniProtKB-SubCell"/>
</dbReference>
<keyword evidence="10" id="KW-0675">Receptor</keyword>
<keyword evidence="7" id="KW-0677">Repeat</keyword>
<comment type="similarity">
    <text evidence="2">Belongs to the RLP family.</text>
</comment>
<evidence type="ECO:0000256" key="12">
    <source>
        <dbReference type="SAM" id="Phobius"/>
    </source>
</evidence>
<feature type="transmembrane region" description="Helical" evidence="12">
    <location>
        <begin position="542"/>
        <end position="566"/>
    </location>
</feature>
<dbReference type="SUPFAM" id="SSF52058">
    <property type="entry name" value="L domain-like"/>
    <property type="match status" value="1"/>
</dbReference>
<keyword evidence="11" id="KW-0325">Glycoprotein</keyword>
<keyword evidence="14" id="KW-1185">Reference proteome</keyword>
<dbReference type="EMBL" id="BPVZ01000086">
    <property type="protein sequence ID" value="GKV30301.1"/>
    <property type="molecule type" value="Genomic_DNA"/>
</dbReference>
<evidence type="ECO:0000256" key="5">
    <source>
        <dbReference type="ARBA" id="ARBA00022692"/>
    </source>
</evidence>
<dbReference type="InterPro" id="IPR032675">
    <property type="entry name" value="LRR_dom_sf"/>
</dbReference>
<proteinExistence type="inferred from homology"/>
<evidence type="ECO:0000256" key="10">
    <source>
        <dbReference type="ARBA" id="ARBA00023170"/>
    </source>
</evidence>
<evidence type="ECO:0000313" key="14">
    <source>
        <dbReference type="Proteomes" id="UP001054252"/>
    </source>
</evidence>
<name>A0AAV5KZ84_9ROSI</name>
<dbReference type="Pfam" id="PF00560">
    <property type="entry name" value="LRR_1"/>
    <property type="match status" value="5"/>
</dbReference>